<feature type="compositionally biased region" description="Basic and acidic residues" evidence="8">
    <location>
        <begin position="267"/>
        <end position="277"/>
    </location>
</feature>
<dbReference type="AlphaFoldDB" id="A0A0D0BI99"/>
<dbReference type="InterPro" id="IPR005037">
    <property type="entry name" value="PRP38"/>
</dbReference>
<evidence type="ECO:0000256" key="7">
    <source>
        <dbReference type="RuleBase" id="RU367025"/>
    </source>
</evidence>
<evidence type="ECO:0000313" key="10">
    <source>
        <dbReference type="Proteomes" id="UP000053593"/>
    </source>
</evidence>
<evidence type="ECO:0000256" key="8">
    <source>
        <dbReference type="SAM" id="MobiDB-lite"/>
    </source>
</evidence>
<evidence type="ECO:0000256" key="6">
    <source>
        <dbReference type="ARBA" id="ARBA00023242"/>
    </source>
</evidence>
<name>A0A0D0BI99_9AGAR</name>
<accession>A0A0D0BI99</accession>
<feature type="region of interest" description="Disordered" evidence="8">
    <location>
        <begin position="180"/>
        <end position="277"/>
    </location>
</feature>
<keyword evidence="5 7" id="KW-0508">mRNA splicing</keyword>
<protein>
    <recommendedName>
        <fullName evidence="7">Pre-mRNA-splicing factor 38</fullName>
    </recommendedName>
</protein>
<dbReference type="GO" id="GO:0000398">
    <property type="term" value="P:mRNA splicing, via spliceosome"/>
    <property type="evidence" value="ECO:0007669"/>
    <property type="project" value="UniProtKB-UniRule"/>
</dbReference>
<evidence type="ECO:0000256" key="4">
    <source>
        <dbReference type="ARBA" id="ARBA00022728"/>
    </source>
</evidence>
<evidence type="ECO:0000313" key="9">
    <source>
        <dbReference type="EMBL" id="KIK63800.1"/>
    </source>
</evidence>
<sequence length="277" mass="32019">MANTTVTGAKAIHGQNPQYLVETVIRNRIYESTYWKEHCFALTAESLIDKALDLKFIGGVYGNQRPTEFLCLLLKLLQIQPEKEIMIEYLRAEEFKYLRALAVMYIRMTFRAVEVYELLEPLLKDYRKLRMRNMAGYTLTFIDEFVDALLTEERVCDIILPRLIKRQVLEENNDIGPRKSRLLDALEGRSDDGRSDRSHSRSRSRSRSRSMDRSPSRSRSQSQSSDSRGRRLSGSPTGSRYMSRSRSRSGSRTGSVVSFRSRSRSISPDRMEIEPPT</sequence>
<dbReference type="Proteomes" id="UP000053593">
    <property type="component" value="Unassembled WGS sequence"/>
</dbReference>
<evidence type="ECO:0000256" key="5">
    <source>
        <dbReference type="ARBA" id="ARBA00023187"/>
    </source>
</evidence>
<comment type="function">
    <text evidence="7">Required for pre-mRNA splicing.</text>
</comment>
<evidence type="ECO:0000256" key="3">
    <source>
        <dbReference type="ARBA" id="ARBA00022664"/>
    </source>
</evidence>
<comment type="similarity">
    <text evidence="2 7">Belongs to the PRP38 family.</text>
</comment>
<dbReference type="HOGENOM" id="CLU_039466_2_0_1"/>
<feature type="compositionally biased region" description="Low complexity" evidence="8">
    <location>
        <begin position="250"/>
        <end position="266"/>
    </location>
</feature>
<comment type="subcellular location">
    <subcellularLocation>
        <location evidence="1 7">Nucleus</location>
    </subcellularLocation>
</comment>
<dbReference type="GO" id="GO:0005681">
    <property type="term" value="C:spliceosomal complex"/>
    <property type="evidence" value="ECO:0007669"/>
    <property type="project" value="UniProtKB-KW"/>
</dbReference>
<keyword evidence="10" id="KW-1185">Reference proteome</keyword>
<evidence type="ECO:0000256" key="1">
    <source>
        <dbReference type="ARBA" id="ARBA00004123"/>
    </source>
</evidence>
<dbReference type="EMBL" id="KN834763">
    <property type="protein sequence ID" value="KIK63800.1"/>
    <property type="molecule type" value="Genomic_DNA"/>
</dbReference>
<gene>
    <name evidence="9" type="ORF">GYMLUDRAFT_40881</name>
</gene>
<keyword evidence="3 7" id="KW-0507">mRNA processing</keyword>
<organism evidence="9 10">
    <name type="scientific">Collybiopsis luxurians FD-317 M1</name>
    <dbReference type="NCBI Taxonomy" id="944289"/>
    <lineage>
        <taxon>Eukaryota</taxon>
        <taxon>Fungi</taxon>
        <taxon>Dikarya</taxon>
        <taxon>Basidiomycota</taxon>
        <taxon>Agaricomycotina</taxon>
        <taxon>Agaricomycetes</taxon>
        <taxon>Agaricomycetidae</taxon>
        <taxon>Agaricales</taxon>
        <taxon>Marasmiineae</taxon>
        <taxon>Omphalotaceae</taxon>
        <taxon>Collybiopsis</taxon>
        <taxon>Collybiopsis luxurians</taxon>
    </lineage>
</organism>
<evidence type="ECO:0000256" key="2">
    <source>
        <dbReference type="ARBA" id="ARBA00006164"/>
    </source>
</evidence>
<keyword evidence="6 7" id="KW-0539">Nucleus</keyword>
<feature type="compositionally biased region" description="Low complexity" evidence="8">
    <location>
        <begin position="217"/>
        <end position="242"/>
    </location>
</feature>
<dbReference type="Pfam" id="PF03371">
    <property type="entry name" value="PRP38"/>
    <property type="match status" value="1"/>
</dbReference>
<keyword evidence="4 7" id="KW-0747">Spliceosome</keyword>
<dbReference type="OrthoDB" id="190958at2759"/>
<reference evidence="9 10" key="1">
    <citation type="submission" date="2014-04" db="EMBL/GenBank/DDBJ databases">
        <title>Evolutionary Origins and Diversification of the Mycorrhizal Mutualists.</title>
        <authorList>
            <consortium name="DOE Joint Genome Institute"/>
            <consortium name="Mycorrhizal Genomics Consortium"/>
            <person name="Kohler A."/>
            <person name="Kuo A."/>
            <person name="Nagy L.G."/>
            <person name="Floudas D."/>
            <person name="Copeland A."/>
            <person name="Barry K.W."/>
            <person name="Cichocki N."/>
            <person name="Veneault-Fourrey C."/>
            <person name="LaButti K."/>
            <person name="Lindquist E.A."/>
            <person name="Lipzen A."/>
            <person name="Lundell T."/>
            <person name="Morin E."/>
            <person name="Murat C."/>
            <person name="Riley R."/>
            <person name="Ohm R."/>
            <person name="Sun H."/>
            <person name="Tunlid A."/>
            <person name="Henrissat B."/>
            <person name="Grigoriev I.V."/>
            <person name="Hibbett D.S."/>
            <person name="Martin F."/>
        </authorList>
    </citation>
    <scope>NUCLEOTIDE SEQUENCE [LARGE SCALE GENOMIC DNA]</scope>
    <source>
        <strain evidence="9 10">FD-317 M1</strain>
    </source>
</reference>
<feature type="compositionally biased region" description="Basic and acidic residues" evidence="8">
    <location>
        <begin position="181"/>
        <end position="199"/>
    </location>
</feature>
<proteinExistence type="inferred from homology"/>
<dbReference type="PANTHER" id="PTHR23142">
    <property type="entry name" value="PRE-MRNA-SPLICING FACTOR 38A-RELATED"/>
    <property type="match status" value="1"/>
</dbReference>